<dbReference type="HOGENOM" id="CLU_022883_3_1_1"/>
<gene>
    <name evidence="2" type="ORF">AGABI1DRAFT_36338</name>
</gene>
<dbReference type="KEGG" id="abp:AGABI1DRAFT36338"/>
<dbReference type="OrthoDB" id="9451547at2759"/>
<dbReference type="InParanoid" id="K5X2X7"/>
<keyword evidence="1" id="KW-0472">Membrane</keyword>
<dbReference type="Proteomes" id="UP000008493">
    <property type="component" value="Unassembled WGS sequence"/>
</dbReference>
<protein>
    <submittedName>
        <fullName evidence="2">Uncharacterized protein</fullName>
    </submittedName>
</protein>
<dbReference type="PANTHER" id="PTHR35043">
    <property type="entry name" value="TRANSCRIPTION FACTOR DOMAIN-CONTAINING PROTEIN"/>
    <property type="match status" value="1"/>
</dbReference>
<evidence type="ECO:0000313" key="2">
    <source>
        <dbReference type="EMBL" id="EKM82161.1"/>
    </source>
</evidence>
<dbReference type="GeneID" id="18829188"/>
<feature type="transmembrane region" description="Helical" evidence="1">
    <location>
        <begin position="21"/>
        <end position="40"/>
    </location>
</feature>
<proteinExistence type="predicted"/>
<reference evidence="3" key="1">
    <citation type="journal article" date="2012" name="Proc. Natl. Acad. Sci. U.S.A.">
        <title>Genome sequence of the button mushroom Agaricus bisporus reveals mechanisms governing adaptation to a humic-rich ecological niche.</title>
        <authorList>
            <person name="Morin E."/>
            <person name="Kohler A."/>
            <person name="Baker A.R."/>
            <person name="Foulongne-Oriol M."/>
            <person name="Lombard V."/>
            <person name="Nagy L.G."/>
            <person name="Ohm R.A."/>
            <person name="Patyshakuliyeva A."/>
            <person name="Brun A."/>
            <person name="Aerts A.L."/>
            <person name="Bailey A.M."/>
            <person name="Billette C."/>
            <person name="Coutinho P.M."/>
            <person name="Deakin G."/>
            <person name="Doddapaneni H."/>
            <person name="Floudas D."/>
            <person name="Grimwood J."/>
            <person name="Hilden K."/>
            <person name="Kuees U."/>
            <person name="LaButti K.M."/>
            <person name="Lapidus A."/>
            <person name="Lindquist E.A."/>
            <person name="Lucas S.M."/>
            <person name="Murat C."/>
            <person name="Riley R.W."/>
            <person name="Salamov A.A."/>
            <person name="Schmutz J."/>
            <person name="Subramanian V."/>
            <person name="Woesten H.A.B."/>
            <person name="Xu J."/>
            <person name="Eastwood D.C."/>
            <person name="Foster G.D."/>
            <person name="Sonnenberg A.S."/>
            <person name="Cullen D."/>
            <person name="de Vries R.P."/>
            <person name="Lundell T."/>
            <person name="Hibbett D.S."/>
            <person name="Henrissat B."/>
            <person name="Burton K.S."/>
            <person name="Kerrigan R.W."/>
            <person name="Challen M.P."/>
            <person name="Grigoriev I.V."/>
            <person name="Martin F."/>
        </authorList>
    </citation>
    <scope>NUCLEOTIDE SEQUENCE [LARGE SCALE GENOMIC DNA]</scope>
    <source>
        <strain evidence="3">JB137-S8 / ATCC MYA-4627 / FGSC 10392</strain>
    </source>
</reference>
<dbReference type="AlphaFoldDB" id="K5X2X7"/>
<organism evidence="2 3">
    <name type="scientific">Agaricus bisporus var. burnettii (strain JB137-S8 / ATCC MYA-4627 / FGSC 10392)</name>
    <name type="common">White button mushroom</name>
    <dbReference type="NCBI Taxonomy" id="597362"/>
    <lineage>
        <taxon>Eukaryota</taxon>
        <taxon>Fungi</taxon>
        <taxon>Dikarya</taxon>
        <taxon>Basidiomycota</taxon>
        <taxon>Agaricomycotina</taxon>
        <taxon>Agaricomycetes</taxon>
        <taxon>Agaricomycetidae</taxon>
        <taxon>Agaricales</taxon>
        <taxon>Agaricineae</taxon>
        <taxon>Agaricaceae</taxon>
        <taxon>Agaricus</taxon>
    </lineage>
</organism>
<keyword evidence="3" id="KW-1185">Reference proteome</keyword>
<feature type="transmembrane region" description="Helical" evidence="1">
    <location>
        <begin position="187"/>
        <end position="204"/>
    </location>
</feature>
<accession>K5X2X7</accession>
<sequence length="221" mass="25317">MPFLLFTRADAETCAQSDHRTIGDIVWGCLITIFACTWIAVHPNIPARTDSRWCVFKRGLSTMIYALIAPELMVAWALHQYLGARQIMHKYNKDVKWTKTHGFFIQMGGFMLYRDGLPVEVLTYKSFKELIDKKVIDKPEITERTINDKSKSDYLSKGFVVVQTTWFVVQCIARWAGSLPLVELEVVTLAFAVLNAITYALWLNKPQNVQEAIRIDLKPNS</sequence>
<keyword evidence="1" id="KW-0812">Transmembrane</keyword>
<dbReference type="EMBL" id="JH971387">
    <property type="protein sequence ID" value="EKM82161.1"/>
    <property type="molecule type" value="Genomic_DNA"/>
</dbReference>
<evidence type="ECO:0000313" key="3">
    <source>
        <dbReference type="Proteomes" id="UP000008493"/>
    </source>
</evidence>
<feature type="non-terminal residue" evidence="2">
    <location>
        <position position="1"/>
    </location>
</feature>
<dbReference type="eggNOG" id="ENOG502SI8N">
    <property type="taxonomic scope" value="Eukaryota"/>
</dbReference>
<dbReference type="RefSeq" id="XP_007327166.1">
    <property type="nucleotide sequence ID" value="XM_007327104.1"/>
</dbReference>
<feature type="transmembrane region" description="Helical" evidence="1">
    <location>
        <begin position="154"/>
        <end position="175"/>
    </location>
</feature>
<name>K5X2X7_AGABU</name>
<feature type="transmembrane region" description="Helical" evidence="1">
    <location>
        <begin position="60"/>
        <end position="78"/>
    </location>
</feature>
<dbReference type="OMA" id="PTWTITH"/>
<evidence type="ECO:0000256" key="1">
    <source>
        <dbReference type="SAM" id="Phobius"/>
    </source>
</evidence>
<keyword evidence="1" id="KW-1133">Transmembrane helix</keyword>
<dbReference type="PANTHER" id="PTHR35043:SF7">
    <property type="entry name" value="TRANSCRIPTION FACTOR DOMAIN-CONTAINING PROTEIN"/>
    <property type="match status" value="1"/>
</dbReference>